<dbReference type="AlphaFoldDB" id="A0A1F7RLS6"/>
<proteinExistence type="predicted"/>
<dbReference type="Proteomes" id="UP000178526">
    <property type="component" value="Unassembled WGS sequence"/>
</dbReference>
<organism evidence="1 2">
    <name type="scientific">Candidatus Schekmanbacteria bacterium GWA2_38_11</name>
    <dbReference type="NCBI Taxonomy" id="1817876"/>
    <lineage>
        <taxon>Bacteria</taxon>
        <taxon>Candidatus Schekmaniibacteriota</taxon>
    </lineage>
</organism>
<sequence length="274" mass="32289">MSYVIPGNVLWYFFQGIEQRKIFGTPLDCMGKFQILEKTNLLSQGLEIFLIPNKLRSFDEFEPWFYSKYSRLKYKTVHIGDQNEGFLIDSDKIYNKLEILSKMLERLEVDTIILHANHLLQEQKTTKKLLDSVLSRTTICVENTGFESKLGSGIEDLVQIFNEYPKYKLCLDVCHINDYVNYSLEEFVSVEMLRSRIVQIHFSYSTRLDKENLYAKMGFRGHEPYHALWSVVGKFPSRKSMNFFRKYPIVIEGVVPMQDKSLQYLRREVELINS</sequence>
<name>A0A1F7RLS6_9BACT</name>
<reference evidence="1 2" key="1">
    <citation type="journal article" date="2016" name="Nat. Commun.">
        <title>Thousands of microbial genomes shed light on interconnected biogeochemical processes in an aquifer system.</title>
        <authorList>
            <person name="Anantharaman K."/>
            <person name="Brown C.T."/>
            <person name="Hug L.A."/>
            <person name="Sharon I."/>
            <person name="Castelle C.J."/>
            <person name="Probst A.J."/>
            <person name="Thomas B.C."/>
            <person name="Singh A."/>
            <person name="Wilkins M.J."/>
            <person name="Karaoz U."/>
            <person name="Brodie E.L."/>
            <person name="Williams K.H."/>
            <person name="Hubbard S.S."/>
            <person name="Banfield J.F."/>
        </authorList>
    </citation>
    <scope>NUCLEOTIDE SEQUENCE [LARGE SCALE GENOMIC DNA]</scope>
</reference>
<dbReference type="SUPFAM" id="SSF51658">
    <property type="entry name" value="Xylose isomerase-like"/>
    <property type="match status" value="1"/>
</dbReference>
<dbReference type="EMBL" id="MGDB01000043">
    <property type="protein sequence ID" value="OGL42509.1"/>
    <property type="molecule type" value="Genomic_DNA"/>
</dbReference>
<evidence type="ECO:0008006" key="3">
    <source>
        <dbReference type="Google" id="ProtNLM"/>
    </source>
</evidence>
<accession>A0A1F7RLS6</accession>
<evidence type="ECO:0000313" key="2">
    <source>
        <dbReference type="Proteomes" id="UP000178526"/>
    </source>
</evidence>
<dbReference type="InterPro" id="IPR036237">
    <property type="entry name" value="Xyl_isomerase-like_sf"/>
</dbReference>
<comment type="caution">
    <text evidence="1">The sequence shown here is derived from an EMBL/GenBank/DDBJ whole genome shotgun (WGS) entry which is preliminary data.</text>
</comment>
<gene>
    <name evidence="1" type="ORF">A2042_01150</name>
</gene>
<evidence type="ECO:0000313" key="1">
    <source>
        <dbReference type="EMBL" id="OGL42509.1"/>
    </source>
</evidence>
<protein>
    <recommendedName>
        <fullName evidence="3">Xylose isomerase-like TIM barrel domain-containing protein</fullName>
    </recommendedName>
</protein>
<dbReference type="Gene3D" id="3.20.20.150">
    <property type="entry name" value="Divalent-metal-dependent TIM barrel enzymes"/>
    <property type="match status" value="1"/>
</dbReference>